<feature type="transmembrane region" description="Helical" evidence="1">
    <location>
        <begin position="12"/>
        <end position="34"/>
    </location>
</feature>
<proteinExistence type="predicted"/>
<feature type="transmembrane region" description="Helical" evidence="1">
    <location>
        <begin position="114"/>
        <end position="135"/>
    </location>
</feature>
<dbReference type="GO" id="GO:0009055">
    <property type="term" value="F:electron transfer activity"/>
    <property type="evidence" value="ECO:0007669"/>
    <property type="project" value="InterPro"/>
</dbReference>
<dbReference type="InterPro" id="IPR036909">
    <property type="entry name" value="Cyt_c-like_dom_sf"/>
</dbReference>
<reference evidence="3 4" key="1">
    <citation type="journal article" date="2019" name="Nat. Microbiol.">
        <title>Mediterranean grassland soil C-N compound turnover is dependent on rainfall and depth, and is mediated by genomically divergent microorganisms.</title>
        <authorList>
            <person name="Diamond S."/>
            <person name="Andeer P.F."/>
            <person name="Li Z."/>
            <person name="Crits-Christoph A."/>
            <person name="Burstein D."/>
            <person name="Anantharaman K."/>
            <person name="Lane K.R."/>
            <person name="Thomas B.C."/>
            <person name="Pan C."/>
            <person name="Northen T.R."/>
            <person name="Banfield J.F."/>
        </authorList>
    </citation>
    <scope>NUCLEOTIDE SEQUENCE [LARGE SCALE GENOMIC DNA]</scope>
    <source>
        <strain evidence="3">NP_8</strain>
    </source>
</reference>
<dbReference type="AlphaFoldDB" id="A0A537IQM0"/>
<dbReference type="SMART" id="SM01235">
    <property type="entry name" value="Haem_bd"/>
    <property type="match status" value="1"/>
</dbReference>
<dbReference type="EMBL" id="VBAP01000069">
    <property type="protein sequence ID" value="TMI73595.1"/>
    <property type="molecule type" value="Genomic_DNA"/>
</dbReference>
<dbReference type="InterPro" id="IPR010389">
    <property type="entry name" value="Urate_ox_N"/>
</dbReference>
<evidence type="ECO:0000313" key="4">
    <source>
        <dbReference type="Proteomes" id="UP000318834"/>
    </source>
</evidence>
<feature type="transmembrane region" description="Helical" evidence="1">
    <location>
        <begin position="171"/>
        <end position="192"/>
    </location>
</feature>
<protein>
    <submittedName>
        <fullName evidence="3">Urate hydroxylase PuuD</fullName>
    </submittedName>
</protein>
<evidence type="ECO:0000256" key="1">
    <source>
        <dbReference type="SAM" id="Phobius"/>
    </source>
</evidence>
<dbReference type="Proteomes" id="UP000318834">
    <property type="component" value="Unassembled WGS sequence"/>
</dbReference>
<accession>A0A537IQM0</accession>
<dbReference type="SUPFAM" id="SSF46626">
    <property type="entry name" value="Cytochrome c"/>
    <property type="match status" value="1"/>
</dbReference>
<feature type="transmembrane region" description="Helical" evidence="1">
    <location>
        <begin position="80"/>
        <end position="102"/>
    </location>
</feature>
<keyword evidence="1" id="KW-0812">Transmembrane</keyword>
<organism evidence="3 4">
    <name type="scientific">Candidatus Segetimicrobium genomatis</name>
    <dbReference type="NCBI Taxonomy" id="2569760"/>
    <lineage>
        <taxon>Bacteria</taxon>
        <taxon>Bacillati</taxon>
        <taxon>Candidatus Sysuimicrobiota</taxon>
        <taxon>Candidatus Sysuimicrobiia</taxon>
        <taxon>Candidatus Sysuimicrobiales</taxon>
        <taxon>Candidatus Segetimicrobiaceae</taxon>
        <taxon>Candidatus Segetimicrobium</taxon>
    </lineage>
</organism>
<feature type="transmembrane region" description="Helical" evidence="1">
    <location>
        <begin position="147"/>
        <end position="165"/>
    </location>
</feature>
<gene>
    <name evidence="3" type="ORF">E6H05_09560</name>
</gene>
<keyword evidence="1" id="KW-0472">Membrane</keyword>
<dbReference type="InterPro" id="IPR025992">
    <property type="entry name" value="Haem-bd"/>
</dbReference>
<feature type="transmembrane region" description="Helical" evidence="1">
    <location>
        <begin position="228"/>
        <end position="247"/>
    </location>
</feature>
<feature type="transmembrane region" description="Helical" evidence="1">
    <location>
        <begin position="280"/>
        <end position="299"/>
    </location>
</feature>
<name>A0A537IQM0_9BACT</name>
<sequence length="398" mass="44207">MEATLREWLGLLLRWIHIIAGIMWIGDSLLFMWIDSHLSPDPQRRRDVAGVTWLIHGGGYYQLEKRLLVPGRLPPRLRWFWLEATGTWLSGFLLLILIYYMSADAYLIDRSVRSVTAGQAIAVGLGMIVGGWLLYDGLWRTSLRDRPLVLLPVSLALLAAAGYLATHVLSARAAFLHIGAMLGTIMAANVWVHILPPQYRMVQAARAGREIDYSLGAHAKTRSTHNTYMTFPVIFLMISQHFPAVFVAQPNWLALWLFFVLGAGARHLMLVGVRAGRTTAAVTAAALVILVYLTARPVLSARNTPTAAYGPAPPFAQVRALLVERCAVCHSETPVMPGFVAPPVNVKMDTPQQIRALVGRIRVRAVEQQTMPPGNITHITDEERDLLRRWIDAGAPLR</sequence>
<feature type="domain" description="Haem-binding" evidence="2">
    <location>
        <begin position="284"/>
        <end position="395"/>
    </location>
</feature>
<evidence type="ECO:0000259" key="2">
    <source>
        <dbReference type="SMART" id="SM01235"/>
    </source>
</evidence>
<keyword evidence="1" id="KW-1133">Transmembrane helix</keyword>
<comment type="caution">
    <text evidence="3">The sequence shown here is derived from an EMBL/GenBank/DDBJ whole genome shotgun (WGS) entry which is preliminary data.</text>
</comment>
<dbReference type="Pfam" id="PF06181">
    <property type="entry name" value="Urate_ox_N"/>
    <property type="match status" value="1"/>
</dbReference>
<evidence type="ECO:0000313" key="3">
    <source>
        <dbReference type="EMBL" id="TMI73595.1"/>
    </source>
</evidence>
<dbReference type="GO" id="GO:0020037">
    <property type="term" value="F:heme binding"/>
    <property type="evidence" value="ECO:0007669"/>
    <property type="project" value="InterPro"/>
</dbReference>